<gene>
    <name evidence="6" type="ORF">EDB95_3707</name>
</gene>
<dbReference type="EMBL" id="SODV01000002">
    <property type="protein sequence ID" value="TDW95886.1"/>
    <property type="molecule type" value="Genomic_DNA"/>
</dbReference>
<comment type="caution">
    <text evidence="6">The sequence shown here is derived from an EMBL/GenBank/DDBJ whole genome shotgun (WGS) entry which is preliminary data.</text>
</comment>
<accession>A0A4R8DFM5</accession>
<sequence length="250" mass="27713">MLKEERHKFILKEINLHNKVLSTDLRDQLIVSEDTIRRDLNELADQGLIVKVYGGAMGRTFHYPFNGETQVYALEAKQVIADKTLRLFRNGMLILMEGGTTIMEIAKRIPDDLEATVFTVSPQVALTLAYHEKLEVIVIGGRLAKNSNIHTGASVINELSNIKPDLCVIGANGISVEDGITDSDWEVVQVNKAMIRSAKKVALVSIAEKFGTVRKLKITDIENIDYIITELTPGSPELAAYDGKEKPVLL</sequence>
<keyword evidence="1" id="KW-0678">Repressor</keyword>
<keyword evidence="3" id="KW-0238">DNA-binding</keyword>
<protein>
    <submittedName>
        <fullName evidence="6">DeoR family transcriptional regulator</fullName>
    </submittedName>
</protein>
<name>A0A4R8DFM5_9BACT</name>
<keyword evidence="7" id="KW-1185">Reference proteome</keyword>
<dbReference type="InterPro" id="IPR037171">
    <property type="entry name" value="NagB/RpiA_transferase-like"/>
</dbReference>
<dbReference type="GO" id="GO:0003677">
    <property type="term" value="F:DNA binding"/>
    <property type="evidence" value="ECO:0007669"/>
    <property type="project" value="UniProtKB-KW"/>
</dbReference>
<evidence type="ECO:0000313" key="6">
    <source>
        <dbReference type="EMBL" id="TDW95886.1"/>
    </source>
</evidence>
<evidence type="ECO:0000259" key="5">
    <source>
        <dbReference type="PROSITE" id="PS51000"/>
    </source>
</evidence>
<dbReference type="RefSeq" id="WP_133995660.1">
    <property type="nucleotide sequence ID" value="NZ_SODV01000002.1"/>
</dbReference>
<feature type="domain" description="HTH deoR-type" evidence="5">
    <location>
        <begin position="3"/>
        <end position="58"/>
    </location>
</feature>
<dbReference type="PROSITE" id="PS51000">
    <property type="entry name" value="HTH_DEOR_2"/>
    <property type="match status" value="1"/>
</dbReference>
<dbReference type="InterPro" id="IPR036388">
    <property type="entry name" value="WH-like_DNA-bd_sf"/>
</dbReference>
<evidence type="ECO:0000256" key="3">
    <source>
        <dbReference type="ARBA" id="ARBA00023125"/>
    </source>
</evidence>
<evidence type="ECO:0000313" key="7">
    <source>
        <dbReference type="Proteomes" id="UP000294498"/>
    </source>
</evidence>
<dbReference type="Pfam" id="PF08220">
    <property type="entry name" value="HTH_DeoR"/>
    <property type="match status" value="1"/>
</dbReference>
<keyword evidence="4" id="KW-0804">Transcription</keyword>
<evidence type="ECO:0000256" key="2">
    <source>
        <dbReference type="ARBA" id="ARBA00023015"/>
    </source>
</evidence>
<organism evidence="6 7">
    <name type="scientific">Dinghuibacter silviterrae</name>
    <dbReference type="NCBI Taxonomy" id="1539049"/>
    <lineage>
        <taxon>Bacteria</taxon>
        <taxon>Pseudomonadati</taxon>
        <taxon>Bacteroidota</taxon>
        <taxon>Chitinophagia</taxon>
        <taxon>Chitinophagales</taxon>
        <taxon>Chitinophagaceae</taxon>
        <taxon>Dinghuibacter</taxon>
    </lineage>
</organism>
<dbReference type="GO" id="GO:0003700">
    <property type="term" value="F:DNA-binding transcription factor activity"/>
    <property type="evidence" value="ECO:0007669"/>
    <property type="project" value="InterPro"/>
</dbReference>
<dbReference type="InterPro" id="IPR050313">
    <property type="entry name" value="Carb_Metab_HTH_regulators"/>
</dbReference>
<dbReference type="Gene3D" id="1.10.10.10">
    <property type="entry name" value="Winged helix-like DNA-binding domain superfamily/Winged helix DNA-binding domain"/>
    <property type="match status" value="1"/>
</dbReference>
<dbReference type="SUPFAM" id="SSF100950">
    <property type="entry name" value="NagB/RpiA/CoA transferase-like"/>
    <property type="match status" value="1"/>
</dbReference>
<dbReference type="InterPro" id="IPR014036">
    <property type="entry name" value="DeoR-like_C"/>
</dbReference>
<dbReference type="OrthoDB" id="9798651at2"/>
<dbReference type="SMART" id="SM00420">
    <property type="entry name" value="HTH_DEOR"/>
    <property type="match status" value="1"/>
</dbReference>
<dbReference type="AlphaFoldDB" id="A0A4R8DFM5"/>
<dbReference type="InterPro" id="IPR001034">
    <property type="entry name" value="DeoR_HTH"/>
</dbReference>
<dbReference type="SUPFAM" id="SSF46785">
    <property type="entry name" value="Winged helix' DNA-binding domain"/>
    <property type="match status" value="1"/>
</dbReference>
<dbReference type="PROSITE" id="PS00894">
    <property type="entry name" value="HTH_DEOR_1"/>
    <property type="match status" value="1"/>
</dbReference>
<dbReference type="Pfam" id="PF00455">
    <property type="entry name" value="DeoRC"/>
    <property type="match status" value="1"/>
</dbReference>
<dbReference type="PANTHER" id="PTHR30363:SF4">
    <property type="entry name" value="GLYCEROL-3-PHOSPHATE REGULON REPRESSOR"/>
    <property type="match status" value="1"/>
</dbReference>
<evidence type="ECO:0000256" key="1">
    <source>
        <dbReference type="ARBA" id="ARBA00022491"/>
    </source>
</evidence>
<reference evidence="6 7" key="1">
    <citation type="submission" date="2019-03" db="EMBL/GenBank/DDBJ databases">
        <title>Genomic Encyclopedia of Type Strains, Phase IV (KMG-IV): sequencing the most valuable type-strain genomes for metagenomic binning, comparative biology and taxonomic classification.</title>
        <authorList>
            <person name="Goeker M."/>
        </authorList>
    </citation>
    <scope>NUCLEOTIDE SEQUENCE [LARGE SCALE GENOMIC DNA]</scope>
    <source>
        <strain evidence="6 7">DSM 100059</strain>
    </source>
</reference>
<dbReference type="InterPro" id="IPR018356">
    <property type="entry name" value="Tscrpt_reg_HTH_DeoR_CS"/>
</dbReference>
<dbReference type="PRINTS" id="PR00037">
    <property type="entry name" value="HTHLACR"/>
</dbReference>
<proteinExistence type="predicted"/>
<dbReference type="Gene3D" id="3.40.50.1360">
    <property type="match status" value="1"/>
</dbReference>
<dbReference type="PANTHER" id="PTHR30363">
    <property type="entry name" value="HTH-TYPE TRANSCRIPTIONAL REGULATOR SRLR-RELATED"/>
    <property type="match status" value="1"/>
</dbReference>
<dbReference type="SMART" id="SM01134">
    <property type="entry name" value="DeoRC"/>
    <property type="match status" value="1"/>
</dbReference>
<dbReference type="InterPro" id="IPR036390">
    <property type="entry name" value="WH_DNA-bd_sf"/>
</dbReference>
<evidence type="ECO:0000256" key="4">
    <source>
        <dbReference type="ARBA" id="ARBA00023163"/>
    </source>
</evidence>
<dbReference type="Proteomes" id="UP000294498">
    <property type="component" value="Unassembled WGS sequence"/>
</dbReference>
<keyword evidence="2" id="KW-0805">Transcription regulation</keyword>